<reference evidence="6 7" key="1">
    <citation type="submission" date="2021-08" db="EMBL/GenBank/DDBJ databases">
        <title>Comparative Genomics Analysis of the Genus Qipengyuania Reveals Extensive Genetic Diversity and Metabolic Versatility, Including the Description of Fifteen Novel Species.</title>
        <authorList>
            <person name="Liu Y."/>
        </authorList>
    </citation>
    <scope>NUCLEOTIDE SEQUENCE [LARGE SCALE GENOMIC DNA]</scope>
    <source>
        <strain evidence="6 7">YG27</strain>
    </source>
</reference>
<dbReference type="Proteomes" id="UP000782554">
    <property type="component" value="Unassembled WGS sequence"/>
</dbReference>
<protein>
    <recommendedName>
        <fullName evidence="1">diguanylate cyclase</fullName>
        <ecNumber evidence="1">2.7.7.65</ecNumber>
    </recommendedName>
</protein>
<keyword evidence="4" id="KW-0732">Signal</keyword>
<feature type="transmembrane region" description="Helical" evidence="3">
    <location>
        <begin position="244"/>
        <end position="266"/>
    </location>
</feature>
<dbReference type="SMART" id="SM00267">
    <property type="entry name" value="GGDEF"/>
    <property type="match status" value="1"/>
</dbReference>
<keyword evidence="3" id="KW-1133">Transmembrane helix</keyword>
<feature type="transmembrane region" description="Helical" evidence="3">
    <location>
        <begin position="212"/>
        <end position="232"/>
    </location>
</feature>
<organism evidence="6 7">
    <name type="scientific">Qipengyuania mesophila</name>
    <dbReference type="NCBI Taxonomy" id="2867246"/>
    <lineage>
        <taxon>Bacteria</taxon>
        <taxon>Pseudomonadati</taxon>
        <taxon>Pseudomonadota</taxon>
        <taxon>Alphaproteobacteria</taxon>
        <taxon>Sphingomonadales</taxon>
        <taxon>Erythrobacteraceae</taxon>
        <taxon>Qipengyuania</taxon>
    </lineage>
</organism>
<gene>
    <name evidence="6" type="ORF">K3181_08390</name>
</gene>
<dbReference type="InterPro" id="IPR029787">
    <property type="entry name" value="Nucleotide_cyclase"/>
</dbReference>
<dbReference type="Pfam" id="PF07695">
    <property type="entry name" value="7TMR-DISM_7TM"/>
    <property type="match status" value="1"/>
</dbReference>
<feature type="chain" id="PRO_5046111837" description="diguanylate cyclase" evidence="4">
    <location>
        <begin position="32"/>
        <end position="585"/>
    </location>
</feature>
<dbReference type="PANTHER" id="PTHR45138">
    <property type="entry name" value="REGULATORY COMPONENTS OF SENSORY TRANSDUCTION SYSTEM"/>
    <property type="match status" value="1"/>
</dbReference>
<evidence type="ECO:0000256" key="2">
    <source>
        <dbReference type="ARBA" id="ARBA00034247"/>
    </source>
</evidence>
<dbReference type="CDD" id="cd01949">
    <property type="entry name" value="GGDEF"/>
    <property type="match status" value="1"/>
</dbReference>
<feature type="transmembrane region" description="Helical" evidence="3">
    <location>
        <begin position="368"/>
        <end position="386"/>
    </location>
</feature>
<evidence type="ECO:0000256" key="4">
    <source>
        <dbReference type="SAM" id="SignalP"/>
    </source>
</evidence>
<dbReference type="SUPFAM" id="SSF55073">
    <property type="entry name" value="Nucleotide cyclase"/>
    <property type="match status" value="1"/>
</dbReference>
<dbReference type="InterPro" id="IPR000160">
    <property type="entry name" value="GGDEF_dom"/>
</dbReference>
<proteinExistence type="predicted"/>
<sequence>MGRVEPAILAQALRALLLVLCATLFAVPATAQQGPGFAKGSTCWTSGAQALRYAELAAHPAKWTCAGDTYDWKQPRHFVRLDLREKGIDANAVRYAEFDRHEFKRLTVTLIGADGHTASRRYDFDEAWLGRSSLRSMVELPEFPGKVEAVLFTLDGGDWPESLAAAKLVARPSVPPTSGFVHLVAALICGLLLAPILFDLGYFRALREPFPLWHALFCSMAFVQTAAVSGLIPLLTPIGFEAELFITYMSLDVMVAATMLFASNFIEPEFITRRQRRMLVAIALLAILNGALTTFLPELFGEWIDHFYFGAYMLMLGTYFAILSHARRAGSRMASYLIFGFAPFSSIIVLQFVGVFITDALYAFDETWPQNFALLFEVVATALAVADRFIAIKRERDQAIDDARILEKLSERDELTGLRNRRSLDARFEELVADGFHTIAVLDIDHFKPINDLYGHPFGDDVLVCAAAALRARDDDDIVAFRIGGEEFLLMLRGQDAVARAEARRRAITARTMSAMEGLDRPVTASMGVLDFSAVAGEPGLDFWTLYTRADQLLYDAKCAGRNRTRSDTLDWFVPEAAEGQSAAA</sequence>
<dbReference type="Gene3D" id="3.30.70.270">
    <property type="match status" value="1"/>
</dbReference>
<dbReference type="Pfam" id="PF00990">
    <property type="entry name" value="GGDEF"/>
    <property type="match status" value="1"/>
</dbReference>
<feature type="signal peptide" evidence="4">
    <location>
        <begin position="1"/>
        <end position="31"/>
    </location>
</feature>
<comment type="catalytic activity">
    <reaction evidence="2">
        <text>2 GTP = 3',3'-c-di-GMP + 2 diphosphate</text>
        <dbReference type="Rhea" id="RHEA:24898"/>
        <dbReference type="ChEBI" id="CHEBI:33019"/>
        <dbReference type="ChEBI" id="CHEBI:37565"/>
        <dbReference type="ChEBI" id="CHEBI:58805"/>
        <dbReference type="EC" id="2.7.7.65"/>
    </reaction>
</comment>
<feature type="transmembrane region" description="Helical" evidence="3">
    <location>
        <begin position="278"/>
        <end position="300"/>
    </location>
</feature>
<evidence type="ECO:0000259" key="5">
    <source>
        <dbReference type="PROSITE" id="PS50887"/>
    </source>
</evidence>
<feature type="transmembrane region" description="Helical" evidence="3">
    <location>
        <begin position="336"/>
        <end position="362"/>
    </location>
</feature>
<dbReference type="InterPro" id="IPR011623">
    <property type="entry name" value="7TMR_DISM_rcpt_extracell_dom1"/>
</dbReference>
<comment type="caution">
    <text evidence="6">The sequence shown here is derived from an EMBL/GenBank/DDBJ whole genome shotgun (WGS) entry which is preliminary data.</text>
</comment>
<keyword evidence="3" id="KW-0812">Transmembrane</keyword>
<dbReference type="NCBIfam" id="TIGR00254">
    <property type="entry name" value="GGDEF"/>
    <property type="match status" value="1"/>
</dbReference>
<name>A0ABS7JUX7_9SPHN</name>
<dbReference type="InterPro" id="IPR043128">
    <property type="entry name" value="Rev_trsase/Diguanyl_cyclase"/>
</dbReference>
<feature type="domain" description="GGDEF" evidence="5">
    <location>
        <begin position="435"/>
        <end position="570"/>
    </location>
</feature>
<evidence type="ECO:0000256" key="3">
    <source>
        <dbReference type="SAM" id="Phobius"/>
    </source>
</evidence>
<dbReference type="EC" id="2.7.7.65" evidence="1"/>
<feature type="transmembrane region" description="Helical" evidence="3">
    <location>
        <begin position="180"/>
        <end position="200"/>
    </location>
</feature>
<evidence type="ECO:0000313" key="7">
    <source>
        <dbReference type="Proteomes" id="UP000782554"/>
    </source>
</evidence>
<dbReference type="PROSITE" id="PS50887">
    <property type="entry name" value="GGDEF"/>
    <property type="match status" value="1"/>
</dbReference>
<keyword evidence="7" id="KW-1185">Reference proteome</keyword>
<dbReference type="InterPro" id="IPR050469">
    <property type="entry name" value="Diguanylate_Cyclase"/>
</dbReference>
<dbReference type="PANTHER" id="PTHR45138:SF9">
    <property type="entry name" value="DIGUANYLATE CYCLASE DGCM-RELATED"/>
    <property type="match status" value="1"/>
</dbReference>
<dbReference type="EMBL" id="JAIGNU010000001">
    <property type="protein sequence ID" value="MBX7501458.1"/>
    <property type="molecule type" value="Genomic_DNA"/>
</dbReference>
<accession>A0ABS7JUX7</accession>
<evidence type="ECO:0000256" key="1">
    <source>
        <dbReference type="ARBA" id="ARBA00012528"/>
    </source>
</evidence>
<evidence type="ECO:0000313" key="6">
    <source>
        <dbReference type="EMBL" id="MBX7501458.1"/>
    </source>
</evidence>
<feature type="transmembrane region" description="Helical" evidence="3">
    <location>
        <begin position="306"/>
        <end position="324"/>
    </location>
</feature>
<dbReference type="RefSeq" id="WP_221602541.1">
    <property type="nucleotide sequence ID" value="NZ_JAIGNU010000001.1"/>
</dbReference>
<keyword evidence="3" id="KW-0472">Membrane</keyword>